<dbReference type="FunFam" id="3.40.50.300:FF:000278">
    <property type="entry name" value="Structural maintenance of chromosomes 2"/>
    <property type="match status" value="1"/>
</dbReference>
<proteinExistence type="inferred from homology"/>
<evidence type="ECO:0000256" key="13">
    <source>
        <dbReference type="SAM" id="MobiDB-lite"/>
    </source>
</evidence>
<keyword evidence="16" id="KW-1185">Reference proteome</keyword>
<dbReference type="InterPro" id="IPR027120">
    <property type="entry name" value="Smc2_ABC"/>
</dbReference>
<keyword evidence="6" id="KW-0067">ATP-binding</keyword>
<dbReference type="SUPFAM" id="SSF52540">
    <property type="entry name" value="P-loop containing nucleoside triphosphate hydrolases"/>
    <property type="match status" value="1"/>
</dbReference>
<dbReference type="FunFam" id="3.40.50.300:FF:000385">
    <property type="entry name" value="Structural maintenance of chromosomes 2"/>
    <property type="match status" value="1"/>
</dbReference>
<keyword evidence="5" id="KW-0498">Mitosis</keyword>
<evidence type="ECO:0000256" key="3">
    <source>
        <dbReference type="ARBA" id="ARBA00022618"/>
    </source>
</evidence>
<dbReference type="Gene3D" id="3.30.70.1620">
    <property type="match status" value="1"/>
</dbReference>
<feature type="domain" description="SMC hinge" evidence="14">
    <location>
        <begin position="521"/>
        <end position="643"/>
    </location>
</feature>
<dbReference type="Pfam" id="PF06470">
    <property type="entry name" value="SMC_hinge"/>
    <property type="match status" value="1"/>
</dbReference>
<reference evidence="16" key="1">
    <citation type="journal article" date="2023" name="Commun. Biol.">
        <title>Genome analysis of Parmales, the sister group of diatoms, reveals the evolutionary specialization of diatoms from phago-mixotrophs to photoautotrophs.</title>
        <authorList>
            <person name="Ban H."/>
            <person name="Sato S."/>
            <person name="Yoshikawa S."/>
            <person name="Yamada K."/>
            <person name="Nakamura Y."/>
            <person name="Ichinomiya M."/>
            <person name="Sato N."/>
            <person name="Blanc-Mathieu R."/>
            <person name="Endo H."/>
            <person name="Kuwata A."/>
            <person name="Ogata H."/>
        </authorList>
    </citation>
    <scope>NUCLEOTIDE SEQUENCE [LARGE SCALE GENOMIC DNA]</scope>
</reference>
<dbReference type="InterPro" id="IPR036277">
    <property type="entry name" value="SMC_hinge_sf"/>
</dbReference>
<dbReference type="Gene3D" id="3.40.50.300">
    <property type="entry name" value="P-loop containing nucleotide triphosphate hydrolases"/>
    <property type="match status" value="2"/>
</dbReference>
<feature type="region of interest" description="Disordered" evidence="13">
    <location>
        <begin position="1181"/>
        <end position="1217"/>
    </location>
</feature>
<dbReference type="AlphaFoldDB" id="A0A9W7LBE6"/>
<dbReference type="GO" id="GO:0051301">
    <property type="term" value="P:cell division"/>
    <property type="evidence" value="ECO:0007669"/>
    <property type="project" value="UniProtKB-KW"/>
</dbReference>
<dbReference type="GO" id="GO:0005634">
    <property type="term" value="C:nucleus"/>
    <property type="evidence" value="ECO:0007669"/>
    <property type="project" value="UniProtKB-SubCell"/>
</dbReference>
<dbReference type="Gene3D" id="1.20.1060.20">
    <property type="match status" value="1"/>
</dbReference>
<evidence type="ECO:0000256" key="6">
    <source>
        <dbReference type="ARBA" id="ARBA00022840"/>
    </source>
</evidence>
<dbReference type="EMBL" id="BRYA01000192">
    <property type="protein sequence ID" value="GMI43378.1"/>
    <property type="molecule type" value="Genomic_DNA"/>
</dbReference>
<dbReference type="OrthoDB" id="10255539at2759"/>
<dbReference type="InterPro" id="IPR010935">
    <property type="entry name" value="SMC_hinge"/>
</dbReference>
<evidence type="ECO:0000313" key="15">
    <source>
        <dbReference type="EMBL" id="GMI43378.1"/>
    </source>
</evidence>
<dbReference type="PANTHER" id="PTHR43977">
    <property type="entry name" value="STRUCTURAL MAINTENANCE OF CHROMOSOMES PROTEIN 3"/>
    <property type="match status" value="1"/>
</dbReference>
<feature type="compositionally biased region" description="Basic residues" evidence="13">
    <location>
        <begin position="1196"/>
        <end position="1217"/>
    </location>
</feature>
<dbReference type="PIRSF" id="PIRSF005719">
    <property type="entry name" value="SMC"/>
    <property type="match status" value="1"/>
</dbReference>
<sequence length="1217" mass="134034">MHIKEIIVDGFKSYAHRTVIAGFDPHFNAITGLNGSGKSNILDSICFVLGITNLSQVRAGNLHELVYKQGQAGVNKAVVTIVFDNSDPNTSPVGYESSTEVSVTRQVLIGGKSKYLINGHTAQAGQVQNLFHSVQLNVNNPHFLIMQGRITKVLNMKPVEILGMVEEAAGTRMYETKKQSAMKTIDKKQLKVDELNSVLNEEITPTLERLRGEKQHYLKWSKNNADIERIERFCVAYDFSKCQKTLSTSKEEVVVMKGKIEDLNSKAAEHAVEVTKRNEGIETIKLSMSGELEEELQACKTTEENISKDLVKVNSALQNATKVAEDSDVAITKAESAVVTAEKAVEAKKEAIVQDAKDSEVIKAEAEDAEKEYASLQEEYQNMCAGISTSQSNDAKSLPEQIAAALADANNAEAKVKQSKMKINHLGKSAKTLEADMKKEEKSAKTISDKRDKLAKNVEKMKAMRAALNFDEDYESELYEKKRSYEGRYSSLKEDIDTISAQLAGRLSFNYSDPVKGFDRDKVKGLVAKLITVSESKHATALEVVAGGKLFQVVVDEAATGKALLAKGKLQRRVTIIPLDKISARRVPSNAAAAASKIASKLGTTATPAIELVGYADEVETAIQYVFGSSLVVDGMEAANRICDATKTRTVTLQGDVYDPSGTISGGSNKSLGATLERLSTLASAKQELKEVHAKYSKVKSEYEKLKGASANYGEISDKIELAEAELAQAEKHLGQTKYGMIENNFKAMTAEIDEAKQTLKDMELEYKTKLALHKDLKAKESELTAAREEKLKGFDKRIADAKAFANQKSEQAAQVGNNAEILSIELAATEKEVISAKDNVEAMKQASLKAGEEKTALEDQVTEQQELYLVAKEKLDLVEGKIGECSKKIKGLTSEKESLQKLINNCELEAKKLDIDVHRFHKEKIQAERFVGNIIKKHPWIESEKEHFGVAGSDYDFDAVDPDKKSEQLKKLRTEQASLSKKINKKVMGMIEKAEGEYTELLRKRKVIENDKKKIESVILELDEKKKTELTRTWKKVNADFGSIFSTLLPGTMAKLEPPEGQEAWEGLEVKVAFGDVWKQSLTELSGGQRSLLALSLILSMLLFKPAPMYILDEVDAALDLSHTQNIGNMLRTHFKNSQFIVVSLKEGMFNNANTIFRTKFVDGVSTVTRTIGIGASEGALKESSTQNVETTTKKGGKAKGKMSSSNKRRKAGVEN</sequence>
<feature type="coiled-coil region" evidence="12">
    <location>
        <begin position="992"/>
        <end position="1029"/>
    </location>
</feature>
<organism evidence="15 16">
    <name type="scientific">Triparma columacea</name>
    <dbReference type="NCBI Taxonomy" id="722753"/>
    <lineage>
        <taxon>Eukaryota</taxon>
        <taxon>Sar</taxon>
        <taxon>Stramenopiles</taxon>
        <taxon>Ochrophyta</taxon>
        <taxon>Bolidophyceae</taxon>
        <taxon>Parmales</taxon>
        <taxon>Triparmaceae</taxon>
        <taxon>Triparma</taxon>
    </lineage>
</organism>
<evidence type="ECO:0000259" key="14">
    <source>
        <dbReference type="SMART" id="SM00968"/>
    </source>
</evidence>
<dbReference type="GO" id="GO:0016887">
    <property type="term" value="F:ATP hydrolysis activity"/>
    <property type="evidence" value="ECO:0007669"/>
    <property type="project" value="InterPro"/>
</dbReference>
<gene>
    <name evidence="15" type="ORF">TrCOL_g9676</name>
</gene>
<dbReference type="Proteomes" id="UP001165065">
    <property type="component" value="Unassembled WGS sequence"/>
</dbReference>
<dbReference type="CDD" id="cd03273">
    <property type="entry name" value="ABC_SMC2_euk"/>
    <property type="match status" value="1"/>
</dbReference>
<evidence type="ECO:0000256" key="12">
    <source>
        <dbReference type="SAM" id="Coils"/>
    </source>
</evidence>
<accession>A0A9W7LBE6</accession>
<comment type="similarity">
    <text evidence="2">Belongs to the SMC family. SMC2 subfamily.</text>
</comment>
<protein>
    <recommendedName>
        <fullName evidence="11">Structural maintenance of chromosomes protein</fullName>
    </recommendedName>
</protein>
<dbReference type="GO" id="GO:0030261">
    <property type="term" value="P:chromosome condensation"/>
    <property type="evidence" value="ECO:0007669"/>
    <property type="project" value="UniProtKB-KW"/>
</dbReference>
<dbReference type="SUPFAM" id="SSF75553">
    <property type="entry name" value="Smc hinge domain"/>
    <property type="match status" value="1"/>
</dbReference>
<dbReference type="GO" id="GO:0005524">
    <property type="term" value="F:ATP binding"/>
    <property type="evidence" value="ECO:0007669"/>
    <property type="project" value="UniProtKB-KW"/>
</dbReference>
<evidence type="ECO:0000256" key="8">
    <source>
        <dbReference type="ARBA" id="ARBA00023067"/>
    </source>
</evidence>
<evidence type="ECO:0000256" key="5">
    <source>
        <dbReference type="ARBA" id="ARBA00022776"/>
    </source>
</evidence>
<evidence type="ECO:0000256" key="11">
    <source>
        <dbReference type="PIRNR" id="PIRNR005719"/>
    </source>
</evidence>
<evidence type="ECO:0000256" key="2">
    <source>
        <dbReference type="ARBA" id="ARBA00005231"/>
    </source>
</evidence>
<evidence type="ECO:0000256" key="1">
    <source>
        <dbReference type="ARBA" id="ARBA00004123"/>
    </source>
</evidence>
<dbReference type="InterPro" id="IPR024704">
    <property type="entry name" value="SMC"/>
</dbReference>
<keyword evidence="7 12" id="KW-0175">Coiled coil</keyword>
<name>A0A9W7LBE6_9STRA</name>
<dbReference type="Pfam" id="PF02463">
    <property type="entry name" value="SMC_N"/>
    <property type="match status" value="1"/>
</dbReference>
<evidence type="ECO:0000256" key="4">
    <source>
        <dbReference type="ARBA" id="ARBA00022741"/>
    </source>
</evidence>
<keyword evidence="9 11" id="KW-0539">Nucleus</keyword>
<keyword evidence="8" id="KW-0226">DNA condensation</keyword>
<dbReference type="InterPro" id="IPR003395">
    <property type="entry name" value="RecF/RecN/SMC_N"/>
</dbReference>
<evidence type="ECO:0000256" key="10">
    <source>
        <dbReference type="ARBA" id="ARBA00023306"/>
    </source>
</evidence>
<dbReference type="InterPro" id="IPR027417">
    <property type="entry name" value="P-loop_NTPase"/>
</dbReference>
<feature type="coiled-coil region" evidence="12">
    <location>
        <begin position="682"/>
        <end position="790"/>
    </location>
</feature>
<dbReference type="GO" id="GO:0005694">
    <property type="term" value="C:chromosome"/>
    <property type="evidence" value="ECO:0007669"/>
    <property type="project" value="InterPro"/>
</dbReference>
<keyword evidence="3" id="KW-0132">Cell division</keyword>
<comment type="subcellular location">
    <subcellularLocation>
        <location evidence="1 11">Nucleus</location>
    </subcellularLocation>
</comment>
<dbReference type="SMART" id="SM00968">
    <property type="entry name" value="SMC_hinge"/>
    <property type="match status" value="1"/>
</dbReference>
<evidence type="ECO:0000256" key="7">
    <source>
        <dbReference type="ARBA" id="ARBA00023054"/>
    </source>
</evidence>
<evidence type="ECO:0000256" key="9">
    <source>
        <dbReference type="ARBA" id="ARBA00023242"/>
    </source>
</evidence>
<feature type="coiled-coil region" evidence="12">
    <location>
        <begin position="359"/>
        <end position="457"/>
    </location>
</feature>
<comment type="caution">
    <text evidence="15">The sequence shown here is derived from an EMBL/GenBank/DDBJ whole genome shotgun (WGS) entry which is preliminary data.</text>
</comment>
<keyword evidence="4" id="KW-0547">Nucleotide-binding</keyword>
<evidence type="ECO:0000313" key="16">
    <source>
        <dbReference type="Proteomes" id="UP001165065"/>
    </source>
</evidence>
<feature type="coiled-coil region" evidence="12">
    <location>
        <begin position="890"/>
        <end position="917"/>
    </location>
</feature>
<feature type="coiled-coil region" evidence="12">
    <location>
        <begin position="820"/>
        <end position="847"/>
    </location>
</feature>
<keyword evidence="10" id="KW-0131">Cell cycle</keyword>